<dbReference type="STRING" id="522306.CAP2UW1_0489"/>
<evidence type="ECO:0000256" key="1">
    <source>
        <dbReference type="ARBA" id="ARBA00004533"/>
    </source>
</evidence>
<name>C7RL18_ACCRE</name>
<dbReference type="EMBL" id="CP001715">
    <property type="protein sequence ID" value="ACV33840.1"/>
    <property type="molecule type" value="Genomic_DNA"/>
</dbReference>
<dbReference type="PIRSF" id="PIRSF026649">
    <property type="entry name" value="MsbB"/>
    <property type="match status" value="1"/>
</dbReference>
<dbReference type="KEGG" id="app:CAP2UW1_0489"/>
<evidence type="ECO:0000256" key="5">
    <source>
        <dbReference type="ARBA" id="ARBA00023136"/>
    </source>
</evidence>
<dbReference type="eggNOG" id="COG1560">
    <property type="taxonomic scope" value="Bacteria"/>
</dbReference>
<gene>
    <name evidence="7" type="ordered locus">CAP2UW1_0489</name>
</gene>
<dbReference type="HOGENOM" id="CLU_049421_1_0_4"/>
<accession>C7RL18</accession>
<evidence type="ECO:0000256" key="4">
    <source>
        <dbReference type="ARBA" id="ARBA00022679"/>
    </source>
</evidence>
<proteinExistence type="predicted"/>
<evidence type="ECO:0000313" key="7">
    <source>
        <dbReference type="EMBL" id="ACV33840.1"/>
    </source>
</evidence>
<comment type="subcellular location">
    <subcellularLocation>
        <location evidence="1">Cell inner membrane</location>
    </subcellularLocation>
</comment>
<keyword evidence="4 7" id="KW-0808">Transferase</keyword>
<keyword evidence="6 7" id="KW-0012">Acyltransferase</keyword>
<dbReference type="PANTHER" id="PTHR30606:SF9">
    <property type="entry name" value="LIPID A BIOSYNTHESIS LAUROYLTRANSFERASE"/>
    <property type="match status" value="1"/>
</dbReference>
<reference evidence="7" key="1">
    <citation type="submission" date="2009-08" db="EMBL/GenBank/DDBJ databases">
        <authorList>
            <consortium name="US DOE Joint Genome Institute"/>
            <person name="Lucas S."/>
            <person name="Copeland A."/>
            <person name="Lapidus A."/>
            <person name="Glavina del Rio T."/>
            <person name="Dalin E."/>
            <person name="Tice H."/>
            <person name="Bruce D."/>
            <person name="Barry K."/>
            <person name="Pitluck S."/>
            <person name="Lowry S."/>
            <person name="Larimer F."/>
            <person name="Land M."/>
            <person name="Hauser L."/>
            <person name="Kyrpides N."/>
            <person name="Ivanova N."/>
            <person name="McMahon K.D."/>
            <person name="Hugenholtz P."/>
        </authorList>
    </citation>
    <scope>NUCLEOTIDE SEQUENCE</scope>
    <source>
        <strain evidence="7">UW-1</strain>
    </source>
</reference>
<evidence type="ECO:0000256" key="6">
    <source>
        <dbReference type="ARBA" id="ARBA00023315"/>
    </source>
</evidence>
<evidence type="ECO:0000256" key="3">
    <source>
        <dbReference type="ARBA" id="ARBA00022519"/>
    </source>
</evidence>
<reference evidence="7" key="2">
    <citation type="submission" date="2009-09" db="EMBL/GenBank/DDBJ databases">
        <title>Complete sequence of chromosome of Candidatus Accumulibacter phosphatis clade IIA str. UW-1.</title>
        <authorList>
            <consortium name="US DOE Joint Genome Institute"/>
            <person name="Martin H.G."/>
            <person name="Ivanova N."/>
            <person name="Kunin V."/>
            <person name="Warnecke F."/>
            <person name="Barry K."/>
            <person name="He S."/>
            <person name="Salamov A."/>
            <person name="Szeto E."/>
            <person name="Dalin E."/>
            <person name="Pangilinan J.L."/>
            <person name="Lapidus A."/>
            <person name="Lowry S."/>
            <person name="Kyrpides N.C."/>
            <person name="McMahon K.D."/>
            <person name="Hugenholtz P."/>
        </authorList>
    </citation>
    <scope>NUCLEOTIDE SEQUENCE [LARGE SCALE GENOMIC DNA]</scope>
    <source>
        <strain evidence="7">UW-1</strain>
    </source>
</reference>
<dbReference type="Pfam" id="PF03279">
    <property type="entry name" value="Lip_A_acyltrans"/>
    <property type="match status" value="1"/>
</dbReference>
<protein>
    <submittedName>
        <fullName evidence="7">Lipid A biosynthesis acyltransferase</fullName>
    </submittedName>
</protein>
<dbReference type="AlphaFoldDB" id="C7RL18"/>
<keyword evidence="5" id="KW-0472">Membrane</keyword>
<evidence type="ECO:0000256" key="2">
    <source>
        <dbReference type="ARBA" id="ARBA00022475"/>
    </source>
</evidence>
<dbReference type="PANTHER" id="PTHR30606">
    <property type="entry name" value="LIPID A BIOSYNTHESIS LAUROYL ACYLTRANSFERASE"/>
    <property type="match status" value="1"/>
</dbReference>
<dbReference type="CDD" id="cd07984">
    <property type="entry name" value="LPLAT_LABLAT-like"/>
    <property type="match status" value="1"/>
</dbReference>
<dbReference type="GO" id="GO:0005886">
    <property type="term" value="C:plasma membrane"/>
    <property type="evidence" value="ECO:0007669"/>
    <property type="project" value="UniProtKB-SubCell"/>
</dbReference>
<organism evidence="7">
    <name type="scientific">Accumulibacter regalis</name>
    <dbReference type="NCBI Taxonomy" id="522306"/>
    <lineage>
        <taxon>Bacteria</taxon>
        <taxon>Pseudomonadati</taxon>
        <taxon>Pseudomonadota</taxon>
        <taxon>Betaproteobacteria</taxon>
        <taxon>Candidatus Accumulibacter</taxon>
    </lineage>
</organism>
<dbReference type="GO" id="GO:0009247">
    <property type="term" value="P:glycolipid biosynthetic process"/>
    <property type="evidence" value="ECO:0007669"/>
    <property type="project" value="UniProtKB-ARBA"/>
</dbReference>
<dbReference type="InterPro" id="IPR004960">
    <property type="entry name" value="LipA_acyltrans"/>
</dbReference>
<keyword evidence="3" id="KW-0997">Cell inner membrane</keyword>
<sequence precursor="true">MLSRLLAATLWLLHFLPLPILAGVGNALGLALFGLARRRRHIVLVNLRLCFPELAELQRVRLARAHCQVLARSMLERGLLWWASPARLQRLTTVDGDDRLRALLDAGRPVLMLTPHFVGLDAGGAAIAMRHDSASIYAVQSDPVFDRLLYRGRRRFGDQLLLSRQDSVRASVKAMKSGRPLYYLPDMDFGRRDSIFVPFFGVPAATVPGLSRLARLAGATVVPVVTRLLPGGKGYAVTVGEPWQDFPSNDIEADTRRMNAWIEAAVRTMPEQYYWVHRRFKTRPAGEPRPY</sequence>
<dbReference type="GO" id="GO:0016746">
    <property type="term" value="F:acyltransferase activity"/>
    <property type="evidence" value="ECO:0007669"/>
    <property type="project" value="UniProtKB-KW"/>
</dbReference>
<keyword evidence="2" id="KW-1003">Cell membrane</keyword>